<comment type="subcellular location">
    <subcellularLocation>
        <location evidence="1">Membrane</location>
    </subcellularLocation>
</comment>
<gene>
    <name evidence="5" type="ORF">GCM10025855_00760</name>
</gene>
<proteinExistence type="predicted"/>
<dbReference type="SMART" id="SM00283">
    <property type="entry name" value="MA"/>
    <property type="match status" value="1"/>
</dbReference>
<evidence type="ECO:0000256" key="3">
    <source>
        <dbReference type="PROSITE-ProRule" id="PRU00284"/>
    </source>
</evidence>
<dbReference type="Gene3D" id="1.10.287.950">
    <property type="entry name" value="Methyl-accepting chemotaxis protein"/>
    <property type="match status" value="1"/>
</dbReference>
<dbReference type="PANTHER" id="PTHR32089:SF114">
    <property type="entry name" value="METHYL-ACCEPTING CHEMOTAXIS PROTEIN MCPB"/>
    <property type="match status" value="1"/>
</dbReference>
<sequence>MGVDSLKNVTLYMKHFERKDLSVPCEVNSQYNSEMGKVLSVINAFRENVKKALIDIQQQASASDEISIQLKAKTQNISRRIQQQDNRVSFLTDQVENLDRTSITLQSKAEETRTQVEKTQAGLLRSNHTMGRMVTDLGSYIESNDRLQNKFNALSEQTKSIETVVSVIDNLADQTNLLALNAAIEAARAGEHGRGFAVVADEVRNLAKSTQASLDEINQIIAGITEAVLDAGEQMRSQSIAITSLSDYTTESQSELALACENINGILTLIGQGNKNDNVDIQYINQLVGHVAKEIEVLKELSSSNANDCAELEQQGQHLSQVTEKIVVQLGMFKTQ</sequence>
<evidence type="ECO:0000259" key="4">
    <source>
        <dbReference type="PROSITE" id="PS50111"/>
    </source>
</evidence>
<dbReference type="SUPFAM" id="SSF58104">
    <property type="entry name" value="Methyl-accepting chemotaxis protein (MCP) signaling domain"/>
    <property type="match status" value="1"/>
</dbReference>
<evidence type="ECO:0000256" key="1">
    <source>
        <dbReference type="ARBA" id="ARBA00004370"/>
    </source>
</evidence>
<dbReference type="PROSITE" id="PS50111">
    <property type="entry name" value="CHEMOTAXIS_TRANSDUC_2"/>
    <property type="match status" value="1"/>
</dbReference>
<dbReference type="Proteomes" id="UP001157046">
    <property type="component" value="Unassembled WGS sequence"/>
</dbReference>
<evidence type="ECO:0000313" key="6">
    <source>
        <dbReference type="Proteomes" id="UP001157046"/>
    </source>
</evidence>
<dbReference type="PANTHER" id="PTHR32089">
    <property type="entry name" value="METHYL-ACCEPTING CHEMOTAXIS PROTEIN MCPB"/>
    <property type="match status" value="1"/>
</dbReference>
<dbReference type="Pfam" id="PF00015">
    <property type="entry name" value="MCPsignal"/>
    <property type="match status" value="1"/>
</dbReference>
<keyword evidence="2 3" id="KW-0807">Transducer</keyword>
<name>A0ABQ6IXD2_9GAMM</name>
<comment type="caution">
    <text evidence="5">The sequence shown here is derived from an EMBL/GenBank/DDBJ whole genome shotgun (WGS) entry which is preliminary data.</text>
</comment>
<evidence type="ECO:0000313" key="5">
    <source>
        <dbReference type="EMBL" id="GMA80543.1"/>
    </source>
</evidence>
<dbReference type="EMBL" id="BSUY01000001">
    <property type="protein sequence ID" value="GMA80543.1"/>
    <property type="molecule type" value="Genomic_DNA"/>
</dbReference>
<accession>A0ABQ6IXD2</accession>
<dbReference type="InterPro" id="IPR004089">
    <property type="entry name" value="MCPsignal_dom"/>
</dbReference>
<keyword evidence="6" id="KW-1185">Reference proteome</keyword>
<evidence type="ECO:0000256" key="2">
    <source>
        <dbReference type="ARBA" id="ARBA00023224"/>
    </source>
</evidence>
<organism evidence="5 6">
    <name type="scientific">Shewanella glacialipiscicola</name>
    <dbReference type="NCBI Taxonomy" id="614069"/>
    <lineage>
        <taxon>Bacteria</taxon>
        <taxon>Pseudomonadati</taxon>
        <taxon>Pseudomonadota</taxon>
        <taxon>Gammaproteobacteria</taxon>
        <taxon>Alteromonadales</taxon>
        <taxon>Shewanellaceae</taxon>
        <taxon>Shewanella</taxon>
    </lineage>
</organism>
<reference evidence="6" key="1">
    <citation type="journal article" date="2019" name="Int. J. Syst. Evol. Microbiol.">
        <title>The Global Catalogue of Microorganisms (GCM) 10K type strain sequencing project: providing services to taxonomists for standard genome sequencing and annotation.</title>
        <authorList>
            <consortium name="The Broad Institute Genomics Platform"/>
            <consortium name="The Broad Institute Genome Sequencing Center for Infectious Disease"/>
            <person name="Wu L."/>
            <person name="Ma J."/>
        </authorList>
    </citation>
    <scope>NUCLEOTIDE SEQUENCE [LARGE SCALE GENOMIC DNA]</scope>
    <source>
        <strain evidence="6">NBRC 102030</strain>
    </source>
</reference>
<feature type="domain" description="Methyl-accepting transducer" evidence="4">
    <location>
        <begin position="59"/>
        <end position="299"/>
    </location>
</feature>
<protein>
    <recommendedName>
        <fullName evidence="4">Methyl-accepting transducer domain-containing protein</fullName>
    </recommendedName>
</protein>